<dbReference type="EMBL" id="CM047906">
    <property type="protein sequence ID" value="KAJ0087460.1"/>
    <property type="molecule type" value="Genomic_DNA"/>
</dbReference>
<evidence type="ECO:0000313" key="2">
    <source>
        <dbReference type="Proteomes" id="UP001164250"/>
    </source>
</evidence>
<dbReference type="Proteomes" id="UP001164250">
    <property type="component" value="Chromosome 10"/>
</dbReference>
<protein>
    <submittedName>
        <fullName evidence="1">Uncharacterized protein</fullName>
    </submittedName>
</protein>
<reference evidence="2" key="1">
    <citation type="journal article" date="2023" name="G3 (Bethesda)">
        <title>Genome assembly and association tests identify interacting loci associated with vigor, precocity, and sex in interspecific pistachio rootstocks.</title>
        <authorList>
            <person name="Palmer W."/>
            <person name="Jacygrad E."/>
            <person name="Sagayaradj S."/>
            <person name="Cavanaugh K."/>
            <person name="Han R."/>
            <person name="Bertier L."/>
            <person name="Beede B."/>
            <person name="Kafkas S."/>
            <person name="Golino D."/>
            <person name="Preece J."/>
            <person name="Michelmore R."/>
        </authorList>
    </citation>
    <scope>NUCLEOTIDE SEQUENCE [LARGE SCALE GENOMIC DNA]</scope>
</reference>
<proteinExistence type="predicted"/>
<gene>
    <name evidence="1" type="ORF">Patl1_08036</name>
</gene>
<name>A0ACC1AL93_9ROSI</name>
<accession>A0ACC1AL93</accession>
<sequence>MSTSYQRKKTAALVVEGDNYRSLLQGEEEKNTKWRFGTLPNYNTINKLFEEGRTVGNGNDQQDFVSKTSRKLIQTRKKAQTIEDISKLDGGYILAWQTSLPKELSFYNTMHDETASSYMQTFATIFPRGFALEVLQVYSGPPVIAYKFRHGVT</sequence>
<keyword evidence="2" id="KW-1185">Reference proteome</keyword>
<comment type="caution">
    <text evidence="1">The sequence shown here is derived from an EMBL/GenBank/DDBJ whole genome shotgun (WGS) entry which is preliminary data.</text>
</comment>
<organism evidence="1 2">
    <name type="scientific">Pistacia atlantica</name>
    <dbReference type="NCBI Taxonomy" id="434234"/>
    <lineage>
        <taxon>Eukaryota</taxon>
        <taxon>Viridiplantae</taxon>
        <taxon>Streptophyta</taxon>
        <taxon>Embryophyta</taxon>
        <taxon>Tracheophyta</taxon>
        <taxon>Spermatophyta</taxon>
        <taxon>Magnoliopsida</taxon>
        <taxon>eudicotyledons</taxon>
        <taxon>Gunneridae</taxon>
        <taxon>Pentapetalae</taxon>
        <taxon>rosids</taxon>
        <taxon>malvids</taxon>
        <taxon>Sapindales</taxon>
        <taxon>Anacardiaceae</taxon>
        <taxon>Pistacia</taxon>
    </lineage>
</organism>
<evidence type="ECO:0000313" key="1">
    <source>
        <dbReference type="EMBL" id="KAJ0087460.1"/>
    </source>
</evidence>